<evidence type="ECO:0000313" key="6">
    <source>
        <dbReference type="Proteomes" id="UP000308196"/>
    </source>
</evidence>
<keyword evidence="1 5" id="KW-0560">Oxidoreductase</keyword>
<evidence type="ECO:0000259" key="3">
    <source>
        <dbReference type="Pfam" id="PF02826"/>
    </source>
</evidence>
<dbReference type="GeneID" id="78461096"/>
<dbReference type="EMBL" id="JBEOQB010000002">
    <property type="protein sequence ID" value="MEZ0451933.1"/>
    <property type="molecule type" value="Genomic_DNA"/>
</dbReference>
<dbReference type="EC" id="1.1.1.79" evidence="5"/>
<feature type="domain" description="D-isomer specific 2-hydroxyacid dehydrogenase NAD-binding" evidence="3">
    <location>
        <begin position="101"/>
        <end position="273"/>
    </location>
</feature>
<dbReference type="PANTHER" id="PTHR43333:SF1">
    <property type="entry name" value="D-ISOMER SPECIFIC 2-HYDROXYACID DEHYDROGENASE NAD-BINDING DOMAIN-CONTAINING PROTEIN"/>
    <property type="match status" value="1"/>
</dbReference>
<dbReference type="STRING" id="1123265.GCA_000686625_03334"/>
<dbReference type="GO" id="GO:0030267">
    <property type="term" value="F:glyoxylate reductase (NADPH) activity"/>
    <property type="evidence" value="ECO:0007669"/>
    <property type="project" value="UniProtKB-EC"/>
</dbReference>
<dbReference type="SUPFAM" id="SSF51735">
    <property type="entry name" value="NAD(P)-binding Rossmann-fold domains"/>
    <property type="match status" value="1"/>
</dbReference>
<dbReference type="Pfam" id="PF02826">
    <property type="entry name" value="2-Hacid_dh_C"/>
    <property type="match status" value="1"/>
</dbReference>
<dbReference type="InterPro" id="IPR006140">
    <property type="entry name" value="D-isomer_DH_NAD-bd"/>
</dbReference>
<dbReference type="CDD" id="cd12164">
    <property type="entry name" value="GDH_like_2"/>
    <property type="match status" value="1"/>
</dbReference>
<accession>A0A4U9U785</accession>
<dbReference type="Proteomes" id="UP001566204">
    <property type="component" value="Unassembled WGS sequence"/>
</dbReference>
<dbReference type="Proteomes" id="UP000308196">
    <property type="component" value="Chromosome"/>
</dbReference>
<evidence type="ECO:0000256" key="2">
    <source>
        <dbReference type="ARBA" id="ARBA00023027"/>
    </source>
</evidence>
<name>A0A4U9U785_9SPHI</name>
<dbReference type="SUPFAM" id="SSF52283">
    <property type="entry name" value="Formate/glycerate dehydrogenase catalytic domain-like"/>
    <property type="match status" value="1"/>
</dbReference>
<dbReference type="InterPro" id="IPR036291">
    <property type="entry name" value="NAD(P)-bd_dom_sf"/>
</dbReference>
<keyword evidence="2" id="KW-0520">NAD</keyword>
<keyword evidence="7" id="KW-1185">Reference proteome</keyword>
<evidence type="ECO:0000313" key="4">
    <source>
        <dbReference type="EMBL" id="MEZ0451933.1"/>
    </source>
</evidence>
<sequence>MSIALVISGIRSNDWKTEILNLLPGTKVEIYPHIEDFKTVDFILAWKPDQGYHNQFPNLKVIQSAGAGVDHLYLDLLPEQVTICKIVDPMLQKDMLEHVLTCILSSMKNFPDYFSDKCLKRWRPQEYQTIEDVTVTVLGLGKIGSYVATGLVRFGFNVRGWSSSPKDLEGIACFSGQGSLYESVRDADFIINILPLTADTSGILNGYFFQACGPGTVLLNVGRGGHVVDRDLLEAMDSGNIKAAYLDVFQHEPLPEEHPFWQAKNLFLTPHVASRTNIKSSVGQVVENYKRMMHNQPLLNEVSRKKGY</sequence>
<dbReference type="RefSeq" id="WP_028070109.1">
    <property type="nucleotide sequence ID" value="NZ_CP141191.1"/>
</dbReference>
<evidence type="ECO:0000313" key="5">
    <source>
        <dbReference type="EMBL" id="VTR28780.1"/>
    </source>
</evidence>
<proteinExistence type="predicted"/>
<reference evidence="4 7" key="2">
    <citation type="submission" date="2024-06" db="EMBL/GenBank/DDBJ databases">
        <title>Soil Sphingobacterium thalpophilum.</title>
        <authorList>
            <person name="Yang J."/>
            <person name="Li J."/>
        </authorList>
    </citation>
    <scope>NUCLEOTIDE SEQUENCE [LARGE SCALE GENOMIC DNA]</scope>
    <source>
        <strain evidence="4 7">22g91tb</strain>
    </source>
</reference>
<dbReference type="AlphaFoldDB" id="A0A4U9U785"/>
<protein>
    <submittedName>
        <fullName evidence="5">Glyoxylate/hydroxypyruvate reductase A</fullName>
        <ecNumber evidence="5">1.1.1.79</ecNumber>
    </submittedName>
</protein>
<reference evidence="5 6" key="1">
    <citation type="submission" date="2019-05" db="EMBL/GenBank/DDBJ databases">
        <authorList>
            <consortium name="Pathogen Informatics"/>
        </authorList>
    </citation>
    <scope>NUCLEOTIDE SEQUENCE [LARGE SCALE GENOMIC DNA]</scope>
    <source>
        <strain evidence="5 6">NCTC11429</strain>
    </source>
</reference>
<dbReference type="PANTHER" id="PTHR43333">
    <property type="entry name" value="2-HACID_DH_C DOMAIN-CONTAINING PROTEIN"/>
    <property type="match status" value="1"/>
</dbReference>
<keyword evidence="5" id="KW-0670">Pyruvate</keyword>
<organism evidence="5 6">
    <name type="scientific">Sphingobacterium thalpophilum</name>
    <dbReference type="NCBI Taxonomy" id="259"/>
    <lineage>
        <taxon>Bacteria</taxon>
        <taxon>Pseudomonadati</taxon>
        <taxon>Bacteroidota</taxon>
        <taxon>Sphingobacteriia</taxon>
        <taxon>Sphingobacteriales</taxon>
        <taxon>Sphingobacteriaceae</taxon>
        <taxon>Sphingobacterium</taxon>
    </lineage>
</organism>
<gene>
    <name evidence="5" type="primary">ghrA</name>
    <name evidence="4" type="ORF">ABTW24_10030</name>
    <name evidence="5" type="ORF">NCTC11429_00275</name>
</gene>
<evidence type="ECO:0000313" key="7">
    <source>
        <dbReference type="Proteomes" id="UP001566204"/>
    </source>
</evidence>
<dbReference type="Gene3D" id="3.40.50.720">
    <property type="entry name" value="NAD(P)-binding Rossmann-like Domain"/>
    <property type="match status" value="2"/>
</dbReference>
<dbReference type="KEGG" id="stha:NCTC11429_00275"/>
<dbReference type="GO" id="GO:0051287">
    <property type="term" value="F:NAD binding"/>
    <property type="evidence" value="ECO:0007669"/>
    <property type="project" value="InterPro"/>
</dbReference>
<dbReference type="EMBL" id="LR590484">
    <property type="protein sequence ID" value="VTR28780.1"/>
    <property type="molecule type" value="Genomic_DNA"/>
</dbReference>
<evidence type="ECO:0000256" key="1">
    <source>
        <dbReference type="ARBA" id="ARBA00023002"/>
    </source>
</evidence>